<dbReference type="Proteomes" id="UP001438707">
    <property type="component" value="Unassembled WGS sequence"/>
</dbReference>
<evidence type="ECO:0000256" key="1">
    <source>
        <dbReference type="SAM" id="MobiDB-lite"/>
    </source>
</evidence>
<dbReference type="EMBL" id="JALJOS010000005">
    <property type="protein sequence ID" value="KAK9838694.1"/>
    <property type="molecule type" value="Genomic_DNA"/>
</dbReference>
<proteinExistence type="predicted"/>
<accession>A0AAW1RXM3</accession>
<name>A0AAW1RXM3_9CHLO</name>
<evidence type="ECO:0000313" key="2">
    <source>
        <dbReference type="EMBL" id="KAK9838694.1"/>
    </source>
</evidence>
<feature type="compositionally biased region" description="Basic and acidic residues" evidence="1">
    <location>
        <begin position="143"/>
        <end position="156"/>
    </location>
</feature>
<gene>
    <name evidence="2" type="ORF">WJX74_001512</name>
</gene>
<evidence type="ECO:0000313" key="3">
    <source>
        <dbReference type="Proteomes" id="UP001438707"/>
    </source>
</evidence>
<organism evidence="2 3">
    <name type="scientific">Apatococcus lobatus</name>
    <dbReference type="NCBI Taxonomy" id="904363"/>
    <lineage>
        <taxon>Eukaryota</taxon>
        <taxon>Viridiplantae</taxon>
        <taxon>Chlorophyta</taxon>
        <taxon>core chlorophytes</taxon>
        <taxon>Trebouxiophyceae</taxon>
        <taxon>Chlorellales</taxon>
        <taxon>Chlorellaceae</taxon>
        <taxon>Apatococcus</taxon>
    </lineage>
</organism>
<reference evidence="2 3" key="1">
    <citation type="journal article" date="2024" name="Nat. Commun.">
        <title>Phylogenomics reveals the evolutionary origins of lichenization in chlorophyte algae.</title>
        <authorList>
            <person name="Puginier C."/>
            <person name="Libourel C."/>
            <person name="Otte J."/>
            <person name="Skaloud P."/>
            <person name="Haon M."/>
            <person name="Grisel S."/>
            <person name="Petersen M."/>
            <person name="Berrin J.G."/>
            <person name="Delaux P.M."/>
            <person name="Dal Grande F."/>
            <person name="Keller J."/>
        </authorList>
    </citation>
    <scope>NUCLEOTIDE SEQUENCE [LARGE SCALE GENOMIC DNA]</scope>
    <source>
        <strain evidence="2 3">SAG 2145</strain>
    </source>
</reference>
<protein>
    <submittedName>
        <fullName evidence="2">Uncharacterized protein</fullName>
    </submittedName>
</protein>
<keyword evidence="3" id="KW-1185">Reference proteome</keyword>
<dbReference type="AlphaFoldDB" id="A0AAW1RXM3"/>
<sequence>MLLKGGASAVRPLWDYNLQATSQPLRAYGWAVSEALSSGAMEGEEQISRVVSRIKDLSPSEAWQQEDKTTLLALLATNQSVVPVLCNLQPDDFADTARKILLQLQPQDHPGKRRREDDASDNDEQHAAKRWKRRREDDASDNDEQHAAKRSRREDLERSVLQRLQALEEMQKTFCQMSTASESAVTELLRAVDLTELRDRQDLEEPGVEFRCDGLDPFPMQAYQQETDSYEPFKARLEATLSQRAELIGVKGFEVTIINNSNPITVETGTQLFKGFMDLAVAPSALMGNSIIQQIRIGLELKHTDEQKRAHEDGKGPAGTSCKEKAKLAGLELKAKPKAQAYLQLIACCALAEHPLIIFLTDGIRCHRMRLSGRGLYVHPDLRPRQALFSMTKFLAKASTDPLFSLDKDSPACNMDQQDAAALRRMRQVAGRNSTLQYGKELNSFGSLGQEPSCVMLHSVPCAILRTDCM</sequence>
<comment type="caution">
    <text evidence="2">The sequence shown here is derived from an EMBL/GenBank/DDBJ whole genome shotgun (WGS) entry which is preliminary data.</text>
</comment>
<feature type="region of interest" description="Disordered" evidence="1">
    <location>
        <begin position="103"/>
        <end position="156"/>
    </location>
</feature>